<dbReference type="Gene3D" id="3.20.20.370">
    <property type="entry name" value="Glycoside hydrolase/deacetylase"/>
    <property type="match status" value="1"/>
</dbReference>
<dbReference type="PROSITE" id="PS51677">
    <property type="entry name" value="NODB"/>
    <property type="match status" value="1"/>
</dbReference>
<evidence type="ECO:0000259" key="2">
    <source>
        <dbReference type="PROSITE" id="PS51677"/>
    </source>
</evidence>
<dbReference type="InterPro" id="IPR011330">
    <property type="entry name" value="Glyco_hydro/deAcase_b/a-brl"/>
</dbReference>
<protein>
    <recommendedName>
        <fullName evidence="2">NodB homology domain-containing protein</fullName>
    </recommendedName>
</protein>
<dbReference type="Proteomes" id="UP000306628">
    <property type="component" value="Unassembled WGS sequence"/>
</dbReference>
<evidence type="ECO:0000313" key="4">
    <source>
        <dbReference type="Proteomes" id="UP000306628"/>
    </source>
</evidence>
<dbReference type="Pfam" id="PF01522">
    <property type="entry name" value="Polysacc_deac_1"/>
    <property type="match status" value="1"/>
</dbReference>
<gene>
    <name evidence="3" type="ORF">ETD85_09630</name>
</gene>
<dbReference type="AlphaFoldDB" id="A0A5S4GV48"/>
<comment type="caution">
    <text evidence="3">The sequence shown here is derived from an EMBL/GenBank/DDBJ whole genome shotgun (WGS) entry which is preliminary data.</text>
</comment>
<dbReference type="EMBL" id="VCKX01000021">
    <property type="protein sequence ID" value="TMR36826.1"/>
    <property type="molecule type" value="Genomic_DNA"/>
</dbReference>
<dbReference type="OrthoDB" id="2795102at2"/>
<evidence type="ECO:0000313" key="3">
    <source>
        <dbReference type="EMBL" id="TMR36826.1"/>
    </source>
</evidence>
<dbReference type="SUPFAM" id="SSF88713">
    <property type="entry name" value="Glycoside hydrolase/deacetylase"/>
    <property type="match status" value="1"/>
</dbReference>
<evidence type="ECO:0000256" key="1">
    <source>
        <dbReference type="ARBA" id="ARBA00022729"/>
    </source>
</evidence>
<name>A0A5S4GV48_9ACTN</name>
<dbReference type="InterPro" id="IPR051398">
    <property type="entry name" value="Polysacch_Deacetylase"/>
</dbReference>
<proteinExistence type="predicted"/>
<keyword evidence="4" id="KW-1185">Reference proteome</keyword>
<dbReference type="Gene3D" id="2.60.120.260">
    <property type="entry name" value="Galactose-binding domain-like"/>
    <property type="match status" value="1"/>
</dbReference>
<feature type="domain" description="NodB homology" evidence="2">
    <location>
        <begin position="54"/>
        <end position="259"/>
    </location>
</feature>
<dbReference type="GO" id="GO:0016810">
    <property type="term" value="F:hydrolase activity, acting on carbon-nitrogen (but not peptide) bonds"/>
    <property type="evidence" value="ECO:0007669"/>
    <property type="project" value="InterPro"/>
</dbReference>
<dbReference type="CDD" id="cd10967">
    <property type="entry name" value="CE4_GLA_like_6s"/>
    <property type="match status" value="1"/>
</dbReference>
<dbReference type="PANTHER" id="PTHR34216:SF11">
    <property type="entry name" value="CHITOOLIGOSACCHARIDE DEACETYLASE"/>
    <property type="match status" value="1"/>
</dbReference>
<dbReference type="GO" id="GO:0005975">
    <property type="term" value="P:carbohydrate metabolic process"/>
    <property type="evidence" value="ECO:0007669"/>
    <property type="project" value="InterPro"/>
</dbReference>
<keyword evidence="1" id="KW-0732">Signal</keyword>
<dbReference type="PROSITE" id="PS51257">
    <property type="entry name" value="PROKAR_LIPOPROTEIN"/>
    <property type="match status" value="1"/>
</dbReference>
<dbReference type="InterPro" id="IPR002509">
    <property type="entry name" value="NODB_dom"/>
</dbReference>
<accession>A0A5S4GV48</accession>
<sequence length="424" mass="45308">MSAAEVREERPVRHVVTVGVAIAVLATGCGGLSPSPAPTAARTTVPTAVPGDGGVVSLTFDDGLARQEQMAQELTERGLTGTFYVHSTRTKASGYLDQPKLARLAQAGHEIGGHTRTHARLPELHPDEQRREVCADRSGLEAMGFTPRSFAYPFHAVSAAAESVVRECGYNSGRGRAGAAAERIKPRDPYNLNTPLAVGASTTPAEIQQYVIAAEQRKTWAILVFHDYCDDCGPLGVKPAVFTGFLDWLKGREIPVRTVGDVIGGDVRPVPQIKAPSIVLNASLENYFGKEGIPDCWQLDGRSKTATFGRVAGAHTGRWAGRIQVTGGDPKQLRLAIKQDDGDCAPRAGALSVWYTSTAPVRFTVSRRTGDGVWTPWADGPVFPATTSWRQATWKPPAARAAGVSFGLVLTAPGQATFDDFALR</sequence>
<dbReference type="PANTHER" id="PTHR34216">
    <property type="match status" value="1"/>
</dbReference>
<organism evidence="3 4">
    <name type="scientific">Nonomuraea zeae</name>
    <dbReference type="NCBI Taxonomy" id="1642303"/>
    <lineage>
        <taxon>Bacteria</taxon>
        <taxon>Bacillati</taxon>
        <taxon>Actinomycetota</taxon>
        <taxon>Actinomycetes</taxon>
        <taxon>Streptosporangiales</taxon>
        <taxon>Streptosporangiaceae</taxon>
        <taxon>Nonomuraea</taxon>
    </lineage>
</organism>
<reference evidence="3 4" key="1">
    <citation type="submission" date="2019-05" db="EMBL/GenBank/DDBJ databases">
        <title>Draft genome sequence of Nonomuraea zeae DSM 100528.</title>
        <authorList>
            <person name="Saricaoglu S."/>
            <person name="Isik K."/>
        </authorList>
    </citation>
    <scope>NUCLEOTIDE SEQUENCE [LARGE SCALE GENOMIC DNA]</scope>
    <source>
        <strain evidence="3 4">DSM 100528</strain>
    </source>
</reference>